<protein>
    <submittedName>
        <fullName evidence="1">Uncharacterized protein</fullName>
    </submittedName>
</protein>
<organism evidence="1">
    <name type="scientific">Myoviridae sp. ct3mI7</name>
    <dbReference type="NCBI Taxonomy" id="2825028"/>
    <lineage>
        <taxon>Viruses</taxon>
        <taxon>Duplodnaviria</taxon>
        <taxon>Heunggongvirae</taxon>
        <taxon>Uroviricota</taxon>
        <taxon>Caudoviricetes</taxon>
    </lineage>
</organism>
<proteinExistence type="predicted"/>
<reference evidence="1" key="1">
    <citation type="journal article" date="2021" name="Proc. Natl. Acad. Sci. U.S.A.">
        <title>A Catalog of Tens of Thousands of Viruses from Human Metagenomes Reveals Hidden Associations with Chronic Diseases.</title>
        <authorList>
            <person name="Tisza M.J."/>
            <person name="Buck C.B."/>
        </authorList>
    </citation>
    <scope>NUCLEOTIDE SEQUENCE</scope>
    <source>
        <strain evidence="1">Ct3mI7</strain>
    </source>
</reference>
<accession>A0A8S5QJ44</accession>
<sequence>MPEMRGSNISRRGVKRALRYRNLSWTFQARSVSIILISFA</sequence>
<name>A0A8S5QJ44_9CAUD</name>
<evidence type="ECO:0000313" key="1">
    <source>
        <dbReference type="EMBL" id="DAE18817.1"/>
    </source>
</evidence>
<dbReference type="EMBL" id="BK015664">
    <property type="protein sequence ID" value="DAE18817.1"/>
    <property type="molecule type" value="Genomic_DNA"/>
</dbReference>